<dbReference type="AlphaFoldDB" id="A0A248VM05"/>
<reference evidence="1 2" key="1">
    <citation type="submission" date="2017-08" db="EMBL/GenBank/DDBJ databases">
        <title>Identification and genetic characteristics of simultaneous BTEX- and naphthalene-degrading Paraburkholderia sp. BN5 isolated from petroleum-contaminated soil.</title>
        <authorList>
            <person name="Lee Y."/>
            <person name="Jeon C.O."/>
        </authorList>
    </citation>
    <scope>NUCLEOTIDE SEQUENCE [LARGE SCALE GENOMIC DNA]</scope>
    <source>
        <strain evidence="1 2">BN5</strain>
    </source>
</reference>
<dbReference type="Proteomes" id="UP000215158">
    <property type="component" value="Chromosome 1"/>
</dbReference>
<keyword evidence="2" id="KW-1185">Reference proteome</keyword>
<dbReference type="KEGG" id="parb:CJU94_18875"/>
<dbReference type="RefSeq" id="WP_095419990.1">
    <property type="nucleotide sequence ID" value="NZ_CP022989.1"/>
</dbReference>
<gene>
    <name evidence="1" type="ORF">CJU94_18875</name>
</gene>
<proteinExistence type="predicted"/>
<dbReference type="EMBL" id="CP022989">
    <property type="protein sequence ID" value="ASW00029.1"/>
    <property type="molecule type" value="Genomic_DNA"/>
</dbReference>
<name>A0A248VM05_9BURK</name>
<dbReference type="OrthoDB" id="7584736at2"/>
<sequence length="137" mass="14597">MLTKEQILAARNRKTEYVAITGLGDMLGLRSMSGAERDSYLDLVRGAPAGDSYADAALIARTAVDLSGSLIFSDTDIAPLLELDATLLADLADEAARVNRIDRDSSSNGTLTRNGAATLVHDNNGTLRTRSGVWKCQ</sequence>
<evidence type="ECO:0000313" key="1">
    <source>
        <dbReference type="EMBL" id="ASW00029.1"/>
    </source>
</evidence>
<accession>A0A248VM05</accession>
<protein>
    <submittedName>
        <fullName evidence="1">Uncharacterized protein</fullName>
    </submittedName>
</protein>
<evidence type="ECO:0000313" key="2">
    <source>
        <dbReference type="Proteomes" id="UP000215158"/>
    </source>
</evidence>
<organism evidence="1 2">
    <name type="scientific">Paraburkholderia aromaticivorans</name>
    <dbReference type="NCBI Taxonomy" id="2026199"/>
    <lineage>
        <taxon>Bacteria</taxon>
        <taxon>Pseudomonadati</taxon>
        <taxon>Pseudomonadota</taxon>
        <taxon>Betaproteobacteria</taxon>
        <taxon>Burkholderiales</taxon>
        <taxon>Burkholderiaceae</taxon>
        <taxon>Paraburkholderia</taxon>
    </lineage>
</organism>